<proteinExistence type="predicted"/>
<gene>
    <name evidence="2" type="ORF">GCM10010909_25710</name>
</gene>
<evidence type="ECO:0000313" key="3">
    <source>
        <dbReference type="Proteomes" id="UP001156641"/>
    </source>
</evidence>
<dbReference type="EMBL" id="BSOS01000073">
    <property type="protein sequence ID" value="GLR67890.1"/>
    <property type="molecule type" value="Genomic_DNA"/>
</dbReference>
<accession>A0ABQ6A964</accession>
<sequence length="170" mass="17209">MAPPTGPSVVVLPGEGVSYSTFQTDDATCRDAAAQSVGYASPTQAANQAAVGSAVVGTAIGAVAGAALGSVSGNAGAGAAIGAGTGLLVGSASGASNAQASAYGLQRQYDVTYLQCMAAKGNKVPDLPSESGYMVPAPGYYPYPPPYAYYPTYGYLYPSFTFYYRGHWHH</sequence>
<evidence type="ECO:0000313" key="2">
    <source>
        <dbReference type="EMBL" id="GLR67890.1"/>
    </source>
</evidence>
<dbReference type="Proteomes" id="UP001156641">
    <property type="component" value="Unassembled WGS sequence"/>
</dbReference>
<organism evidence="2 3">
    <name type="scientific">Acidocella aquatica</name>
    <dbReference type="NCBI Taxonomy" id="1922313"/>
    <lineage>
        <taxon>Bacteria</taxon>
        <taxon>Pseudomonadati</taxon>
        <taxon>Pseudomonadota</taxon>
        <taxon>Alphaproteobacteria</taxon>
        <taxon>Acetobacterales</taxon>
        <taxon>Acidocellaceae</taxon>
        <taxon>Acidocella</taxon>
    </lineage>
</organism>
<dbReference type="Pfam" id="PF13436">
    <property type="entry name" value="Gly-zipper_OmpA"/>
    <property type="match status" value="1"/>
</dbReference>
<comment type="caution">
    <text evidence="2">The sequence shown here is derived from an EMBL/GenBank/DDBJ whole genome shotgun (WGS) entry which is preliminary data.</text>
</comment>
<evidence type="ECO:0000259" key="1">
    <source>
        <dbReference type="Pfam" id="PF13436"/>
    </source>
</evidence>
<name>A0ABQ6A964_9PROT</name>
<reference evidence="3" key="1">
    <citation type="journal article" date="2019" name="Int. J. Syst. Evol. Microbiol.">
        <title>The Global Catalogue of Microorganisms (GCM) 10K type strain sequencing project: providing services to taxonomists for standard genome sequencing and annotation.</title>
        <authorList>
            <consortium name="The Broad Institute Genomics Platform"/>
            <consortium name="The Broad Institute Genome Sequencing Center for Infectious Disease"/>
            <person name="Wu L."/>
            <person name="Ma J."/>
        </authorList>
    </citation>
    <scope>NUCLEOTIDE SEQUENCE [LARGE SCALE GENOMIC DNA]</scope>
    <source>
        <strain evidence="3">NBRC 112502</strain>
    </source>
</reference>
<keyword evidence="3" id="KW-1185">Reference proteome</keyword>
<dbReference type="InterPro" id="IPR025693">
    <property type="entry name" value="Gly-zipper_OmpA-like_dom"/>
</dbReference>
<feature type="domain" description="Glycine-zipper-containing OmpA-like membrane" evidence="1">
    <location>
        <begin position="51"/>
        <end position="94"/>
    </location>
</feature>
<protein>
    <recommendedName>
        <fullName evidence="1">Glycine-zipper-containing OmpA-like membrane domain-containing protein</fullName>
    </recommendedName>
</protein>